<evidence type="ECO:0000256" key="1">
    <source>
        <dbReference type="ARBA" id="ARBA00004251"/>
    </source>
</evidence>
<keyword evidence="13" id="KW-1015">Disulfide bond</keyword>
<keyword evidence="10" id="KW-1133">Transmembrane helix</keyword>
<dbReference type="EnsemblProtists" id="EOD21384">
    <property type="protein sequence ID" value="EOD21384"/>
    <property type="gene ID" value="EMIHUDRAFT_117222"/>
</dbReference>
<feature type="region of interest" description="Disordered" evidence="16">
    <location>
        <begin position="100"/>
        <end position="133"/>
    </location>
</feature>
<dbReference type="EC" id="2.7.10.1" evidence="2"/>
<keyword evidence="7" id="KW-0547">Nucleotide-binding</keyword>
<evidence type="ECO:0000313" key="19">
    <source>
        <dbReference type="Proteomes" id="UP000013827"/>
    </source>
</evidence>
<keyword evidence="8" id="KW-0418">Kinase</keyword>
<keyword evidence="3" id="KW-1003">Cell membrane</keyword>
<dbReference type="GO" id="GO:0005524">
    <property type="term" value="F:ATP binding"/>
    <property type="evidence" value="ECO:0007669"/>
    <property type="project" value="UniProtKB-KW"/>
</dbReference>
<dbReference type="PANTHER" id="PTHR24216">
    <property type="entry name" value="PAXILLIN-RELATED"/>
    <property type="match status" value="1"/>
</dbReference>
<evidence type="ECO:0000256" key="13">
    <source>
        <dbReference type="ARBA" id="ARBA00023157"/>
    </source>
</evidence>
<keyword evidence="11" id="KW-0472">Membrane</keyword>
<evidence type="ECO:0000256" key="10">
    <source>
        <dbReference type="ARBA" id="ARBA00022989"/>
    </source>
</evidence>
<dbReference type="Gene3D" id="2.120.10.80">
    <property type="entry name" value="Kelch-type beta propeller"/>
    <property type="match status" value="2"/>
</dbReference>
<dbReference type="GO" id="GO:0004714">
    <property type="term" value="F:transmembrane receptor protein tyrosine kinase activity"/>
    <property type="evidence" value="ECO:0007669"/>
    <property type="project" value="UniProtKB-EC"/>
</dbReference>
<evidence type="ECO:0000256" key="12">
    <source>
        <dbReference type="ARBA" id="ARBA00023137"/>
    </source>
</evidence>
<feature type="compositionally biased region" description="Pro residues" evidence="16">
    <location>
        <begin position="624"/>
        <end position="645"/>
    </location>
</feature>
<keyword evidence="9" id="KW-0067">ATP-binding</keyword>
<feature type="region of interest" description="Disordered" evidence="16">
    <location>
        <begin position="903"/>
        <end position="1018"/>
    </location>
</feature>
<dbReference type="Proteomes" id="UP000013827">
    <property type="component" value="Unassembled WGS sequence"/>
</dbReference>
<dbReference type="RefSeq" id="XP_005773813.1">
    <property type="nucleotide sequence ID" value="XM_005773756.1"/>
</dbReference>
<dbReference type="InterPro" id="IPR011043">
    <property type="entry name" value="Gal_Oxase/kelch_b-propeller"/>
</dbReference>
<dbReference type="SUPFAM" id="SSF50965">
    <property type="entry name" value="Galactose oxidase, central domain"/>
    <property type="match status" value="1"/>
</dbReference>
<evidence type="ECO:0000313" key="18">
    <source>
        <dbReference type="EnsemblProtists" id="EOD21384"/>
    </source>
</evidence>
<feature type="region of interest" description="Disordered" evidence="16">
    <location>
        <begin position="624"/>
        <end position="650"/>
    </location>
</feature>
<keyword evidence="4" id="KW-0808">Transferase</keyword>
<dbReference type="GO" id="GO:0005886">
    <property type="term" value="C:plasma membrane"/>
    <property type="evidence" value="ECO:0007669"/>
    <property type="project" value="UniProtKB-SubCell"/>
</dbReference>
<dbReference type="PaxDb" id="2903-EOD21384"/>
<keyword evidence="12" id="KW-0829">Tyrosine-protein kinase</keyword>
<name>A0A0D3JCZ9_EMIH1</name>
<feature type="compositionally biased region" description="Pro residues" evidence="16">
    <location>
        <begin position="103"/>
        <end position="133"/>
    </location>
</feature>
<evidence type="ECO:0000256" key="15">
    <source>
        <dbReference type="ARBA" id="ARBA00023180"/>
    </source>
</evidence>
<dbReference type="Pfam" id="PF12810">
    <property type="entry name" value="ALK_LTK_GRD"/>
    <property type="match status" value="2"/>
</dbReference>
<evidence type="ECO:0000256" key="4">
    <source>
        <dbReference type="ARBA" id="ARBA00022679"/>
    </source>
</evidence>
<accession>A0A0D3JCZ9</accession>
<evidence type="ECO:0000256" key="8">
    <source>
        <dbReference type="ARBA" id="ARBA00022777"/>
    </source>
</evidence>
<protein>
    <recommendedName>
        <fullName evidence="2">receptor protein-tyrosine kinase</fullName>
        <ecNumber evidence="2">2.7.10.1</ecNumber>
    </recommendedName>
</protein>
<dbReference type="GeneID" id="17266929"/>
<feature type="region of interest" description="Disordered" evidence="16">
    <location>
        <begin position="1356"/>
        <end position="1417"/>
    </location>
</feature>
<evidence type="ECO:0000256" key="14">
    <source>
        <dbReference type="ARBA" id="ARBA00023170"/>
    </source>
</evidence>
<keyword evidence="5" id="KW-0812">Transmembrane</keyword>
<comment type="subcellular location">
    <subcellularLocation>
        <location evidence="1">Cell membrane</location>
        <topology evidence="1">Single-pass type I membrane protein</topology>
    </subcellularLocation>
</comment>
<evidence type="ECO:0000256" key="9">
    <source>
        <dbReference type="ARBA" id="ARBA00022840"/>
    </source>
</evidence>
<evidence type="ECO:0000256" key="6">
    <source>
        <dbReference type="ARBA" id="ARBA00022729"/>
    </source>
</evidence>
<evidence type="ECO:0000256" key="5">
    <source>
        <dbReference type="ARBA" id="ARBA00022692"/>
    </source>
</evidence>
<feature type="compositionally biased region" description="Pro residues" evidence="16">
    <location>
        <begin position="1376"/>
        <end position="1386"/>
    </location>
</feature>
<dbReference type="InterPro" id="IPR015915">
    <property type="entry name" value="Kelch-typ_b-propeller"/>
</dbReference>
<reference evidence="19" key="1">
    <citation type="journal article" date="2013" name="Nature">
        <title>Pan genome of the phytoplankton Emiliania underpins its global distribution.</title>
        <authorList>
            <person name="Read B.A."/>
            <person name="Kegel J."/>
            <person name="Klute M.J."/>
            <person name="Kuo A."/>
            <person name="Lefebvre S.C."/>
            <person name="Maumus F."/>
            <person name="Mayer C."/>
            <person name="Miller J."/>
            <person name="Monier A."/>
            <person name="Salamov A."/>
            <person name="Young J."/>
            <person name="Aguilar M."/>
            <person name="Claverie J.M."/>
            <person name="Frickenhaus S."/>
            <person name="Gonzalez K."/>
            <person name="Herman E.K."/>
            <person name="Lin Y.C."/>
            <person name="Napier J."/>
            <person name="Ogata H."/>
            <person name="Sarno A.F."/>
            <person name="Shmutz J."/>
            <person name="Schroeder D."/>
            <person name="de Vargas C."/>
            <person name="Verret F."/>
            <person name="von Dassow P."/>
            <person name="Valentin K."/>
            <person name="Van de Peer Y."/>
            <person name="Wheeler G."/>
            <person name="Dacks J.B."/>
            <person name="Delwiche C.F."/>
            <person name="Dyhrman S.T."/>
            <person name="Glockner G."/>
            <person name="John U."/>
            <person name="Richards T."/>
            <person name="Worden A.Z."/>
            <person name="Zhang X."/>
            <person name="Grigoriev I.V."/>
            <person name="Allen A.E."/>
            <person name="Bidle K."/>
            <person name="Borodovsky M."/>
            <person name="Bowler C."/>
            <person name="Brownlee C."/>
            <person name="Cock J.M."/>
            <person name="Elias M."/>
            <person name="Gladyshev V.N."/>
            <person name="Groth M."/>
            <person name="Guda C."/>
            <person name="Hadaegh A."/>
            <person name="Iglesias-Rodriguez M.D."/>
            <person name="Jenkins J."/>
            <person name="Jones B.M."/>
            <person name="Lawson T."/>
            <person name="Leese F."/>
            <person name="Lindquist E."/>
            <person name="Lobanov A."/>
            <person name="Lomsadze A."/>
            <person name="Malik S.B."/>
            <person name="Marsh M.E."/>
            <person name="Mackinder L."/>
            <person name="Mock T."/>
            <person name="Mueller-Roeber B."/>
            <person name="Pagarete A."/>
            <person name="Parker M."/>
            <person name="Probert I."/>
            <person name="Quesneville H."/>
            <person name="Raines C."/>
            <person name="Rensing S.A."/>
            <person name="Riano-Pachon D.M."/>
            <person name="Richier S."/>
            <person name="Rokitta S."/>
            <person name="Shiraiwa Y."/>
            <person name="Soanes D.M."/>
            <person name="van der Giezen M."/>
            <person name="Wahlund T.M."/>
            <person name="Williams B."/>
            <person name="Wilson W."/>
            <person name="Wolfe G."/>
            <person name="Wurch L.L."/>
        </authorList>
    </citation>
    <scope>NUCLEOTIDE SEQUENCE</scope>
</reference>
<feature type="compositionally biased region" description="Low complexity" evidence="16">
    <location>
        <begin position="1360"/>
        <end position="1375"/>
    </location>
</feature>
<feature type="domain" description="ALK/LTK-like glycine-rich" evidence="17">
    <location>
        <begin position="673"/>
        <end position="874"/>
    </location>
</feature>
<feature type="compositionally biased region" description="Pro residues" evidence="16">
    <location>
        <begin position="908"/>
        <end position="1012"/>
    </location>
</feature>
<evidence type="ECO:0000256" key="11">
    <source>
        <dbReference type="ARBA" id="ARBA00023136"/>
    </source>
</evidence>
<keyword evidence="15" id="KW-0325">Glycoprotein</keyword>
<feature type="region of interest" description="Disordered" evidence="16">
    <location>
        <begin position="402"/>
        <end position="458"/>
    </location>
</feature>
<keyword evidence="6" id="KW-0732">Signal</keyword>
<evidence type="ECO:0000256" key="3">
    <source>
        <dbReference type="ARBA" id="ARBA00022475"/>
    </source>
</evidence>
<evidence type="ECO:0000256" key="2">
    <source>
        <dbReference type="ARBA" id="ARBA00011902"/>
    </source>
</evidence>
<dbReference type="PANTHER" id="PTHR24216:SF65">
    <property type="entry name" value="PAXILLIN-LIKE PROTEIN 1"/>
    <property type="match status" value="1"/>
</dbReference>
<dbReference type="HOGENOM" id="CLU_253326_0_0_1"/>
<evidence type="ECO:0000256" key="16">
    <source>
        <dbReference type="SAM" id="MobiDB-lite"/>
    </source>
</evidence>
<dbReference type="KEGG" id="ehx:EMIHUDRAFT_117222"/>
<sequence>MSGYSGSVTSLTLTAYGTSIGSPTLSATIAGVTLSIDASNGGSNACSVCKSWSSTSDTYESGIADWTWGSVAFEPTSSSMGTAHPNACIAKFSLTVTSTMMPPATPPPSPSTPSVPAVQPSPPPMPPAPPYRPPMPPSPPPAAYMYVLGGYSCSTIPCQVTMTALGGYVYAVGGDGHGLPGGSAERQNLRYDPTGNSWAFRASAPYDIGTSAVSLFGHMYVFGQGRIQRYDPVANSWAQMGFMPSGWEIPTGRPLWPSVAVLEHLIYFGCDGTPRLISYAPPADGNSQHAVWTPLASMACTRKQVNGLAPLNGYLYAAGVECNGAWGVVERYDPALDAWTFVAPTIGRFEERNNHLLTFNGYLYALSDSQSNSEMERYDPAAGPNGTWMAVQGMTYPRGAYGLSVGGIAPPSPPQPPQSPPSPPPSPPPEPSPPPPSPPPPSPPPPSLPPTSPPLAPLHQTLTFWSSRATGPTWCTVCSQVYGCTSWGSDHSHPWAGNWPNFEMSGYSGSVTSLTLTAYGTSIGSPTLSATIAGVTLSIDASNGGSNACSVCKSWSSTSDTYESGIADWTWGSVAFEPTSSSMGTAHPNACIAKFSLTVTSTMMPPATPPPSLPPPIVPSFLVSPPPALPPSPPAPPPSPSPPPSYSTISHTNFSYTGNDVTFPLNNATCVNVTLKGAGGGESCNGAYPGASGGYTSAIVVLPAGTSALTIIVGEAGPKCYRSSRAYGGGGRGGNDGGNGGGGGGGRSAIRIHGVNADLLTAGGGGGAGNFNSYAPGAGGGSVGGHSAGWPGGYGGTQTGGGSRGCGGFRCGSNGWQYNGGDSSHSGYGGGGGGGGYFGGGGGGGQHHNHGPGGGGSGFIGPYTTVVYALEDTTTSAGAGPSEYGEVTIGVVTTDVDGQCIVPSFLVSPPPAPPLSPPSPTSPPSPPPPSASPSPPPPSLSPSPPSPSLFPSPPPPSPPQPSPPPLSPPPSSPPPPSPPSPLPPLPPPPSLSPLPPPPLPPPSPPSPSPPPSYSTISHTNFSYTGNDVTFPLNNATCVNVTLKGAGGGESCNGAYPGASGGYTSAIVVLPAGTSALTIIVGEAGPKCYRSSRAYGGGGRGGNDGGNGGGGGGGRSAIRIHGVNADLLTAGGGGGAGNFNSYAPGAGGGSVGGHSAGWPGGYGGTQTGGGSRGCGGFRCGSNGWQYNGGDSSHSGYGGGGGGGGYFGGGGGGGQHHNHGPGGGGSGFIGPYTTVVYALEDTTTSAGAGPSEYGEATMENQQPISSVTVTRDTKNKPSKAKKYLEDFEIWVGKKAGEKAVKCGGPFAWHRYVTVILPGTKNTLAFGEIKVRAAAPASPRTGSGTRLNSAGRLIDASTGRYVASSSPRSPAPARAVSPPRTPVRAPPAAAPASPRTGSGTRLNSAGRLIDASTGRYVPQK</sequence>
<proteinExistence type="predicted"/>
<dbReference type="eggNOG" id="KOG4441">
    <property type="taxonomic scope" value="Eukaryota"/>
</dbReference>
<keyword evidence="14" id="KW-0675">Receptor</keyword>
<feature type="domain" description="ALK/LTK-like glycine-rich" evidence="17">
    <location>
        <begin position="1040"/>
        <end position="1243"/>
    </location>
</feature>
<dbReference type="InterPro" id="IPR055163">
    <property type="entry name" value="ALK/LTK-like_GRD"/>
</dbReference>
<reference evidence="18" key="2">
    <citation type="submission" date="2024-10" db="UniProtKB">
        <authorList>
            <consortium name="EnsemblProtists"/>
        </authorList>
    </citation>
    <scope>IDENTIFICATION</scope>
</reference>
<feature type="compositionally biased region" description="Pro residues" evidence="16">
    <location>
        <begin position="410"/>
        <end position="456"/>
    </location>
</feature>
<keyword evidence="19" id="KW-1185">Reference proteome</keyword>
<organism evidence="18 19">
    <name type="scientific">Emiliania huxleyi (strain CCMP1516)</name>
    <dbReference type="NCBI Taxonomy" id="280463"/>
    <lineage>
        <taxon>Eukaryota</taxon>
        <taxon>Haptista</taxon>
        <taxon>Haptophyta</taxon>
        <taxon>Prymnesiophyceae</taxon>
        <taxon>Isochrysidales</taxon>
        <taxon>Noelaerhabdaceae</taxon>
        <taxon>Emiliania</taxon>
    </lineage>
</organism>
<evidence type="ECO:0000256" key="7">
    <source>
        <dbReference type="ARBA" id="ARBA00022741"/>
    </source>
</evidence>
<evidence type="ECO:0000259" key="17">
    <source>
        <dbReference type="Pfam" id="PF12810"/>
    </source>
</evidence>